<keyword evidence="3" id="KW-0342">GTP-binding</keyword>
<evidence type="ECO:0000313" key="4">
    <source>
        <dbReference type="EMBL" id="KAL0485472.1"/>
    </source>
</evidence>
<dbReference type="EMBL" id="JAOPGA020001138">
    <property type="protein sequence ID" value="KAL0485472.1"/>
    <property type="molecule type" value="Genomic_DNA"/>
</dbReference>
<dbReference type="PRINTS" id="PR00449">
    <property type="entry name" value="RASTRNSFRMNG"/>
</dbReference>
<dbReference type="InterPro" id="IPR003578">
    <property type="entry name" value="Small_GTPase_Rho"/>
</dbReference>
<dbReference type="InterPro" id="IPR001806">
    <property type="entry name" value="Small_GTPase"/>
</dbReference>
<proteinExistence type="inferred from homology"/>
<name>A0AAW2Z8C5_9EUKA</name>
<gene>
    <name evidence="4" type="ORF">AKO1_011743</name>
</gene>
<reference evidence="4 5" key="1">
    <citation type="submission" date="2024-03" db="EMBL/GenBank/DDBJ databases">
        <title>The Acrasis kona genome and developmental transcriptomes reveal deep origins of eukaryotic multicellular pathways.</title>
        <authorList>
            <person name="Sheikh S."/>
            <person name="Fu C.-J."/>
            <person name="Brown M.W."/>
            <person name="Baldauf S.L."/>
        </authorList>
    </citation>
    <scope>NUCLEOTIDE SEQUENCE [LARGE SCALE GENOMIC DNA]</scope>
    <source>
        <strain evidence="4 5">ATCC MYA-3509</strain>
    </source>
</reference>
<dbReference type="GO" id="GO:0007264">
    <property type="term" value="P:small GTPase-mediated signal transduction"/>
    <property type="evidence" value="ECO:0007669"/>
    <property type="project" value="InterPro"/>
</dbReference>
<comment type="similarity">
    <text evidence="1">Belongs to the small GTPase superfamily. Rho family.</text>
</comment>
<dbReference type="GO" id="GO:0005525">
    <property type="term" value="F:GTP binding"/>
    <property type="evidence" value="ECO:0007669"/>
    <property type="project" value="UniProtKB-KW"/>
</dbReference>
<dbReference type="GO" id="GO:0003924">
    <property type="term" value="F:GTPase activity"/>
    <property type="evidence" value="ECO:0007669"/>
    <property type="project" value="InterPro"/>
</dbReference>
<comment type="caution">
    <text evidence="4">The sequence shown here is derived from an EMBL/GenBank/DDBJ whole genome shotgun (WGS) entry which is preliminary data.</text>
</comment>
<evidence type="ECO:0000313" key="5">
    <source>
        <dbReference type="Proteomes" id="UP001431209"/>
    </source>
</evidence>
<dbReference type="Proteomes" id="UP001431209">
    <property type="component" value="Unassembled WGS sequence"/>
</dbReference>
<dbReference type="PANTHER" id="PTHR24072">
    <property type="entry name" value="RHO FAMILY GTPASE"/>
    <property type="match status" value="1"/>
</dbReference>
<evidence type="ECO:0000256" key="1">
    <source>
        <dbReference type="ARBA" id="ARBA00010142"/>
    </source>
</evidence>
<dbReference type="CDD" id="cd00157">
    <property type="entry name" value="Rho"/>
    <property type="match status" value="1"/>
</dbReference>
<dbReference type="PROSITE" id="PS51420">
    <property type="entry name" value="RHO"/>
    <property type="match status" value="1"/>
</dbReference>
<dbReference type="InterPro" id="IPR005225">
    <property type="entry name" value="Small_GTP-bd"/>
</dbReference>
<accession>A0AAW2Z8C5</accession>
<dbReference type="AlphaFoldDB" id="A0AAW2Z8C5"/>
<dbReference type="SMART" id="SM00175">
    <property type="entry name" value="RAB"/>
    <property type="match status" value="1"/>
</dbReference>
<dbReference type="SMART" id="SM00174">
    <property type="entry name" value="RHO"/>
    <property type="match status" value="1"/>
</dbReference>
<dbReference type="Pfam" id="PF00071">
    <property type="entry name" value="Ras"/>
    <property type="match status" value="1"/>
</dbReference>
<keyword evidence="2" id="KW-0547">Nucleotide-binding</keyword>
<evidence type="ECO:0000256" key="3">
    <source>
        <dbReference type="ARBA" id="ARBA00023134"/>
    </source>
</evidence>
<organism evidence="4 5">
    <name type="scientific">Acrasis kona</name>
    <dbReference type="NCBI Taxonomy" id="1008807"/>
    <lineage>
        <taxon>Eukaryota</taxon>
        <taxon>Discoba</taxon>
        <taxon>Heterolobosea</taxon>
        <taxon>Tetramitia</taxon>
        <taxon>Eutetramitia</taxon>
        <taxon>Acrasidae</taxon>
        <taxon>Acrasis</taxon>
    </lineage>
</organism>
<evidence type="ECO:0000256" key="2">
    <source>
        <dbReference type="ARBA" id="ARBA00022741"/>
    </source>
</evidence>
<sequence length="196" mass="22308">MSGTPITNKIVAVGDGAVGKTCLLMVYATNEFPTEYIPTVFENYATQIKYEGKVVSMSLWDTAGQEEYDQLRNLSYPGADVFLLCFSLVSESSFENVKLRWVKELREKCDKTHKYGLVLVGTKVDMRDDTEYVKKMQSKREKVVTTEMGIELAKEIGAFGYFETSARNMTKIEDVFQSCLDYKFQKKGRGKSCKQQ</sequence>
<keyword evidence="5" id="KW-1185">Reference proteome</keyword>
<protein>
    <submittedName>
        <fullName evidence="4">Ras-related protein Rac</fullName>
    </submittedName>
</protein>
<dbReference type="PROSITE" id="PS51419">
    <property type="entry name" value="RAB"/>
    <property type="match status" value="1"/>
</dbReference>
<dbReference type="FunFam" id="3.40.50.300:FF:001179">
    <property type="entry name" value="Rho family GTPase"/>
    <property type="match status" value="1"/>
</dbReference>
<dbReference type="InterPro" id="IPR027417">
    <property type="entry name" value="P-loop_NTPase"/>
</dbReference>
<dbReference type="SUPFAM" id="SSF52540">
    <property type="entry name" value="P-loop containing nucleoside triphosphate hydrolases"/>
    <property type="match status" value="1"/>
</dbReference>
<dbReference type="SMART" id="SM00173">
    <property type="entry name" value="RAS"/>
    <property type="match status" value="1"/>
</dbReference>
<dbReference type="Gene3D" id="3.40.50.300">
    <property type="entry name" value="P-loop containing nucleotide triphosphate hydrolases"/>
    <property type="match status" value="1"/>
</dbReference>
<dbReference type="PROSITE" id="PS51421">
    <property type="entry name" value="RAS"/>
    <property type="match status" value="1"/>
</dbReference>
<dbReference type="NCBIfam" id="TIGR00231">
    <property type="entry name" value="small_GTP"/>
    <property type="match status" value="1"/>
</dbReference>